<dbReference type="EMBL" id="JBBPFD010000004">
    <property type="protein sequence ID" value="KAK7930159.1"/>
    <property type="molecule type" value="Genomic_DNA"/>
</dbReference>
<keyword evidence="1" id="KW-1133">Transmembrane helix</keyword>
<dbReference type="AlphaFoldDB" id="A0AAW0PVU1"/>
<sequence length="224" mass="24854">MGPNGTVDVESLQTRRVRLLDRCLIISVMVLFVGLASLAVAGFLVVQDLQSQLQHEREHPAHPVSLMSKVIGSAPEKPTEKPTFKMENFAYLEVPPINLTNDTLELNAVSYESGTSVGSNFELNTGHRSLRVKQTGSYFLYVELDIACKGVCESGLVTIHVSNKLNCKVELSSSKHQQVKRCWTVVHLKKDTDLQAQMNLPNEKPLTHWQLESRGSGIGLFLVN</sequence>
<feature type="transmembrane region" description="Helical" evidence="1">
    <location>
        <begin position="23"/>
        <end position="46"/>
    </location>
</feature>
<gene>
    <name evidence="2" type="ORF">WMY93_006554</name>
</gene>
<evidence type="ECO:0008006" key="4">
    <source>
        <dbReference type="Google" id="ProtNLM"/>
    </source>
</evidence>
<comment type="caution">
    <text evidence="2">The sequence shown here is derived from an EMBL/GenBank/DDBJ whole genome shotgun (WGS) entry which is preliminary data.</text>
</comment>
<evidence type="ECO:0000313" key="3">
    <source>
        <dbReference type="Proteomes" id="UP001460270"/>
    </source>
</evidence>
<reference evidence="3" key="1">
    <citation type="submission" date="2024-04" db="EMBL/GenBank/DDBJ databases">
        <title>Salinicola lusitanus LLJ914,a marine bacterium isolated from the Okinawa Trough.</title>
        <authorList>
            <person name="Li J."/>
        </authorList>
    </citation>
    <scope>NUCLEOTIDE SEQUENCE [LARGE SCALE GENOMIC DNA]</scope>
</reference>
<dbReference type="InterPro" id="IPR008983">
    <property type="entry name" value="Tumour_necrosis_fac-like_dom"/>
</dbReference>
<keyword evidence="1" id="KW-0472">Membrane</keyword>
<protein>
    <recommendedName>
        <fullName evidence="4">TNF family profile domain-containing protein</fullName>
    </recommendedName>
</protein>
<dbReference type="Proteomes" id="UP001460270">
    <property type="component" value="Unassembled WGS sequence"/>
</dbReference>
<evidence type="ECO:0000313" key="2">
    <source>
        <dbReference type="EMBL" id="KAK7930159.1"/>
    </source>
</evidence>
<keyword evidence="3" id="KW-1185">Reference proteome</keyword>
<accession>A0AAW0PVU1</accession>
<keyword evidence="1" id="KW-0812">Transmembrane</keyword>
<organism evidence="2 3">
    <name type="scientific">Mugilogobius chulae</name>
    <name type="common">yellowstripe goby</name>
    <dbReference type="NCBI Taxonomy" id="88201"/>
    <lineage>
        <taxon>Eukaryota</taxon>
        <taxon>Metazoa</taxon>
        <taxon>Chordata</taxon>
        <taxon>Craniata</taxon>
        <taxon>Vertebrata</taxon>
        <taxon>Euteleostomi</taxon>
        <taxon>Actinopterygii</taxon>
        <taxon>Neopterygii</taxon>
        <taxon>Teleostei</taxon>
        <taxon>Neoteleostei</taxon>
        <taxon>Acanthomorphata</taxon>
        <taxon>Gobiaria</taxon>
        <taxon>Gobiiformes</taxon>
        <taxon>Gobioidei</taxon>
        <taxon>Gobiidae</taxon>
        <taxon>Gobionellinae</taxon>
        <taxon>Mugilogobius</taxon>
    </lineage>
</organism>
<dbReference type="SUPFAM" id="SSF49842">
    <property type="entry name" value="TNF-like"/>
    <property type="match status" value="1"/>
</dbReference>
<proteinExistence type="predicted"/>
<dbReference type="Gene3D" id="2.60.120.40">
    <property type="match status" value="1"/>
</dbReference>
<evidence type="ECO:0000256" key="1">
    <source>
        <dbReference type="SAM" id="Phobius"/>
    </source>
</evidence>
<name>A0AAW0PVU1_9GOBI</name>